<dbReference type="Gene3D" id="3.40.630.30">
    <property type="match status" value="1"/>
</dbReference>
<dbReference type="PROSITE" id="PS51186">
    <property type="entry name" value="GNAT"/>
    <property type="match status" value="1"/>
</dbReference>
<evidence type="ECO:0000313" key="4">
    <source>
        <dbReference type="Proteomes" id="UP000036834"/>
    </source>
</evidence>
<sequence length="288" mass="31084">MKNTTYLLHTLTQQDIPPLIALSDSVGWDYDEAELRTVLSAGSMFGHKDEDGQLVSCSAIICYEDQLASIGMVIVHDSCRGYGLGRELMQACLSFVSKETTIMLVSTPAGKPLYESLGFTTAEPLHKCLRDHFSPPTIPSMNADDPVILPMQLEDVAAIIELDGQAIGSKRSLFVQARMKQAASCLVAKDAAGKTVGYGFSIQGPVNLIIGPLVAPDFATAIRIFCRLTQGHTGKLRVDVPNGQAAFLDFLEQNGFTKVSEPPVMIANANQLPQRNGTYYGIAAQIFG</sequence>
<feature type="domain" description="N-acetyltransferase" evidence="1">
    <location>
        <begin position="6"/>
        <end position="144"/>
    </location>
</feature>
<dbReference type="PATRIC" id="fig|54915.3.peg.7278"/>
<dbReference type="RefSeq" id="WP_049738065.1">
    <property type="nucleotide sequence ID" value="NZ_BJON01000029.1"/>
</dbReference>
<gene>
    <name evidence="3" type="ORF">ADS79_09075</name>
    <name evidence="2" type="ORF">BRE01_61360</name>
</gene>
<reference evidence="4" key="1">
    <citation type="submission" date="2015-07" db="EMBL/GenBank/DDBJ databases">
        <title>Genome sequencing project for genomic taxonomy and phylogenomics of Bacillus-like bacteria.</title>
        <authorList>
            <person name="Liu B."/>
            <person name="Wang J."/>
            <person name="Zhu Y."/>
            <person name="Liu G."/>
            <person name="Chen Q."/>
            <person name="Chen Z."/>
            <person name="Lan J."/>
            <person name="Che J."/>
            <person name="Ge C."/>
            <person name="Shi H."/>
            <person name="Pan Z."/>
            <person name="Liu X."/>
        </authorList>
    </citation>
    <scope>NUCLEOTIDE SEQUENCE [LARGE SCALE GENOMIC DNA]</scope>
    <source>
        <strain evidence="4">DSM 9887</strain>
    </source>
</reference>
<dbReference type="GO" id="GO:0016747">
    <property type="term" value="F:acyltransferase activity, transferring groups other than amino-acyl groups"/>
    <property type="evidence" value="ECO:0007669"/>
    <property type="project" value="InterPro"/>
</dbReference>
<dbReference type="EMBL" id="LGIQ01000005">
    <property type="protein sequence ID" value="KNB74050.1"/>
    <property type="molecule type" value="Genomic_DNA"/>
</dbReference>
<keyword evidence="5" id="KW-1185">Reference proteome</keyword>
<organism evidence="3 4">
    <name type="scientific">Brevibacillus reuszeri</name>
    <dbReference type="NCBI Taxonomy" id="54915"/>
    <lineage>
        <taxon>Bacteria</taxon>
        <taxon>Bacillati</taxon>
        <taxon>Bacillota</taxon>
        <taxon>Bacilli</taxon>
        <taxon>Bacillales</taxon>
        <taxon>Paenibacillaceae</taxon>
        <taxon>Brevibacillus</taxon>
    </lineage>
</organism>
<dbReference type="Pfam" id="PF18014">
    <property type="entry name" value="Acetyltransf_18"/>
    <property type="match status" value="1"/>
</dbReference>
<reference evidence="2 5" key="3">
    <citation type="submission" date="2019-06" db="EMBL/GenBank/DDBJ databases">
        <title>Whole genome shotgun sequence of Brevibacillus reuszeri NBRC 15719.</title>
        <authorList>
            <person name="Hosoyama A."/>
            <person name="Uohara A."/>
            <person name="Ohji S."/>
            <person name="Ichikawa N."/>
        </authorList>
    </citation>
    <scope>NUCLEOTIDE SEQUENCE [LARGE SCALE GENOMIC DNA]</scope>
    <source>
        <strain evidence="2 5">NBRC 15719</strain>
    </source>
</reference>
<dbReference type="Proteomes" id="UP000319578">
    <property type="component" value="Unassembled WGS sequence"/>
</dbReference>
<dbReference type="OrthoDB" id="8453373at2"/>
<dbReference type="Gene3D" id="3.40.630.90">
    <property type="match status" value="1"/>
</dbReference>
<dbReference type="PANTHER" id="PTHR47237:SF2">
    <property type="entry name" value="BLL4206 PROTEIN"/>
    <property type="match status" value="1"/>
</dbReference>
<dbReference type="Pfam" id="PF13673">
    <property type="entry name" value="Acetyltransf_10"/>
    <property type="match status" value="1"/>
</dbReference>
<dbReference type="PANTHER" id="PTHR47237">
    <property type="entry name" value="SLL0310 PROTEIN"/>
    <property type="match status" value="1"/>
</dbReference>
<dbReference type="InterPro" id="IPR000182">
    <property type="entry name" value="GNAT_dom"/>
</dbReference>
<dbReference type="AlphaFoldDB" id="A0A0K9Z0Q8"/>
<protein>
    <submittedName>
        <fullName evidence="2 3">Acetyltransferase</fullName>
    </submittedName>
</protein>
<evidence type="ECO:0000259" key="1">
    <source>
        <dbReference type="PROSITE" id="PS51186"/>
    </source>
</evidence>
<accession>A0A0K9Z0Q8</accession>
<dbReference type="EMBL" id="BJON01000029">
    <property type="protein sequence ID" value="GED72434.1"/>
    <property type="molecule type" value="Genomic_DNA"/>
</dbReference>
<proteinExistence type="predicted"/>
<comment type="caution">
    <text evidence="3">The sequence shown here is derived from an EMBL/GenBank/DDBJ whole genome shotgun (WGS) entry which is preliminary data.</text>
</comment>
<evidence type="ECO:0000313" key="2">
    <source>
        <dbReference type="EMBL" id="GED72434.1"/>
    </source>
</evidence>
<reference evidence="3" key="2">
    <citation type="submission" date="2015-07" db="EMBL/GenBank/DDBJ databases">
        <title>MeaNS - Measles Nucleotide Surveillance Program.</title>
        <authorList>
            <person name="Tran T."/>
            <person name="Druce J."/>
        </authorList>
    </citation>
    <scope>NUCLEOTIDE SEQUENCE</scope>
    <source>
        <strain evidence="3">DSM 9887</strain>
    </source>
</reference>
<evidence type="ECO:0000313" key="5">
    <source>
        <dbReference type="Proteomes" id="UP000319578"/>
    </source>
</evidence>
<dbReference type="Proteomes" id="UP000036834">
    <property type="component" value="Unassembled WGS sequence"/>
</dbReference>
<keyword evidence="3" id="KW-0808">Transferase</keyword>
<dbReference type="CDD" id="cd04301">
    <property type="entry name" value="NAT_SF"/>
    <property type="match status" value="1"/>
</dbReference>
<name>A0A0K9Z0Q8_9BACL</name>
<evidence type="ECO:0000313" key="3">
    <source>
        <dbReference type="EMBL" id="KNB74050.1"/>
    </source>
</evidence>
<dbReference type="InterPro" id="IPR052729">
    <property type="entry name" value="Acyl/Acetyltrans_Enzymes"/>
</dbReference>
<dbReference type="InterPro" id="IPR016181">
    <property type="entry name" value="Acyl_CoA_acyltransferase"/>
</dbReference>
<dbReference type="InterPro" id="IPR041496">
    <property type="entry name" value="YitH/HolE_GNAT"/>
</dbReference>
<dbReference type="STRING" id="54915.ADS79_09075"/>
<dbReference type="SUPFAM" id="SSF55729">
    <property type="entry name" value="Acyl-CoA N-acyltransferases (Nat)"/>
    <property type="match status" value="1"/>
</dbReference>